<evidence type="ECO:0000313" key="1">
    <source>
        <dbReference type="EMBL" id="CAB4155862.1"/>
    </source>
</evidence>
<sequence>MALDPADVARRHVDEELMELALVKANEALRGLEMAQEQPDKDYLTAKTARWQKWADTARKQQERSK</sequence>
<accession>A0A6J5NB69</accession>
<dbReference type="EMBL" id="LR796632">
    <property type="protein sequence ID" value="CAB4155862.1"/>
    <property type="molecule type" value="Genomic_DNA"/>
</dbReference>
<gene>
    <name evidence="1" type="ORF">UFOVP670_40</name>
</gene>
<reference evidence="1" key="1">
    <citation type="submission" date="2020-04" db="EMBL/GenBank/DDBJ databases">
        <authorList>
            <person name="Chiriac C."/>
            <person name="Salcher M."/>
            <person name="Ghai R."/>
            <person name="Kavagutti S V."/>
        </authorList>
    </citation>
    <scope>NUCLEOTIDE SEQUENCE</scope>
</reference>
<protein>
    <submittedName>
        <fullName evidence="1">Uncharacterized protein</fullName>
    </submittedName>
</protein>
<proteinExistence type="predicted"/>
<organism evidence="1">
    <name type="scientific">uncultured Caudovirales phage</name>
    <dbReference type="NCBI Taxonomy" id="2100421"/>
    <lineage>
        <taxon>Viruses</taxon>
        <taxon>Duplodnaviria</taxon>
        <taxon>Heunggongvirae</taxon>
        <taxon>Uroviricota</taxon>
        <taxon>Caudoviricetes</taxon>
        <taxon>Peduoviridae</taxon>
        <taxon>Maltschvirus</taxon>
        <taxon>Maltschvirus maltsch</taxon>
    </lineage>
</organism>
<name>A0A6J5NB69_9CAUD</name>